<keyword evidence="4 5" id="KW-0642">Proline metabolism</keyword>
<keyword evidence="3 5" id="KW-0560">Oxidoreductase</keyword>
<dbReference type="InterPro" id="IPR029041">
    <property type="entry name" value="FAD-linked_oxidoreductase-like"/>
</dbReference>
<evidence type="ECO:0000256" key="4">
    <source>
        <dbReference type="ARBA" id="ARBA00023062"/>
    </source>
</evidence>
<dbReference type="SUPFAM" id="SSF51730">
    <property type="entry name" value="FAD-linked oxidoreductase"/>
    <property type="match status" value="1"/>
</dbReference>
<organism evidence="8 9">
    <name type="scientific">Aspergillus brasiliensis</name>
    <dbReference type="NCBI Taxonomy" id="319629"/>
    <lineage>
        <taxon>Eukaryota</taxon>
        <taxon>Fungi</taxon>
        <taxon>Dikarya</taxon>
        <taxon>Ascomycota</taxon>
        <taxon>Pezizomycotina</taxon>
        <taxon>Eurotiomycetes</taxon>
        <taxon>Eurotiomycetidae</taxon>
        <taxon>Eurotiales</taxon>
        <taxon>Aspergillaceae</taxon>
        <taxon>Aspergillus</taxon>
        <taxon>Aspergillus subgen. Circumdati</taxon>
    </lineage>
</organism>
<feature type="chain" id="PRO_5040807575" description="Proline dehydrogenase" evidence="6">
    <location>
        <begin position="22"/>
        <end position="412"/>
    </location>
</feature>
<reference evidence="8" key="1">
    <citation type="submission" date="2022-07" db="EMBL/GenBank/DDBJ databases">
        <title>Taxonomy of Aspergillus series Nigri: significant species reduction supported by multi-species coalescent approaches.</title>
        <authorList>
            <person name="Bian C."/>
            <person name="Kusuya Y."/>
            <person name="Sklenar F."/>
            <person name="D'hooge E."/>
            <person name="Yaguchi T."/>
            <person name="Takahashi H."/>
            <person name="Hubka V."/>
        </authorList>
    </citation>
    <scope>NUCLEOTIDE SEQUENCE</scope>
    <source>
        <strain evidence="8">CBS 733.88</strain>
    </source>
</reference>
<evidence type="ECO:0000256" key="2">
    <source>
        <dbReference type="ARBA" id="ARBA00012695"/>
    </source>
</evidence>
<comment type="similarity">
    <text evidence="1 5">Belongs to the proline oxidase family.</text>
</comment>
<name>A0A9W5YY35_9EURO</name>
<dbReference type="Proteomes" id="UP001143548">
    <property type="component" value="Unassembled WGS sequence"/>
</dbReference>
<evidence type="ECO:0000313" key="9">
    <source>
        <dbReference type="Proteomes" id="UP001143548"/>
    </source>
</evidence>
<comment type="function">
    <text evidence="5">Converts proline to delta-1-pyrroline-5-carboxylate.</text>
</comment>
<comment type="caution">
    <text evidence="8">The sequence shown here is derived from an EMBL/GenBank/DDBJ whole genome shotgun (WGS) entry which is preliminary data.</text>
</comment>
<evidence type="ECO:0000313" key="8">
    <source>
        <dbReference type="EMBL" id="GKZ24631.1"/>
    </source>
</evidence>
<protein>
    <recommendedName>
        <fullName evidence="2 5">Proline dehydrogenase</fullName>
        <ecNumber evidence="2 5">1.5.5.2</ecNumber>
    </recommendedName>
</protein>
<proteinExistence type="inferred from homology"/>
<dbReference type="GO" id="GO:0010133">
    <property type="term" value="P:L-proline catabolic process to L-glutamate"/>
    <property type="evidence" value="ECO:0007669"/>
    <property type="project" value="TreeGrafter"/>
</dbReference>
<comment type="catalytic activity">
    <reaction evidence="5">
        <text>L-proline + a quinone = (S)-1-pyrroline-5-carboxylate + a quinol + H(+)</text>
        <dbReference type="Rhea" id="RHEA:23784"/>
        <dbReference type="ChEBI" id="CHEBI:15378"/>
        <dbReference type="ChEBI" id="CHEBI:17388"/>
        <dbReference type="ChEBI" id="CHEBI:24646"/>
        <dbReference type="ChEBI" id="CHEBI:60039"/>
        <dbReference type="ChEBI" id="CHEBI:132124"/>
        <dbReference type="EC" id="1.5.5.2"/>
    </reaction>
</comment>
<dbReference type="PANTHER" id="PTHR13914">
    <property type="entry name" value="PROLINE OXIDASE"/>
    <property type="match status" value="1"/>
</dbReference>
<feature type="signal peptide" evidence="6">
    <location>
        <begin position="1"/>
        <end position="21"/>
    </location>
</feature>
<dbReference type="InterPro" id="IPR002872">
    <property type="entry name" value="Proline_DH_dom"/>
</dbReference>
<dbReference type="GO" id="GO:0005739">
    <property type="term" value="C:mitochondrion"/>
    <property type="evidence" value="ECO:0007669"/>
    <property type="project" value="TreeGrafter"/>
</dbReference>
<dbReference type="AlphaFoldDB" id="A0A9W5YY35"/>
<evidence type="ECO:0000256" key="1">
    <source>
        <dbReference type="ARBA" id="ARBA00005869"/>
    </source>
</evidence>
<dbReference type="GO" id="GO:0004657">
    <property type="term" value="F:proline dehydrogenase activity"/>
    <property type="evidence" value="ECO:0007669"/>
    <property type="project" value="UniProtKB-EC"/>
</dbReference>
<evidence type="ECO:0000256" key="6">
    <source>
        <dbReference type="SAM" id="SignalP"/>
    </source>
</evidence>
<dbReference type="Pfam" id="PF01619">
    <property type="entry name" value="Pro_dh"/>
    <property type="match status" value="1"/>
</dbReference>
<dbReference type="Gene3D" id="3.20.20.220">
    <property type="match status" value="1"/>
</dbReference>
<comment type="cofactor">
    <cofactor evidence="5">
        <name>FAD</name>
        <dbReference type="ChEBI" id="CHEBI:57692"/>
    </cofactor>
</comment>
<keyword evidence="6" id="KW-0732">Signal</keyword>
<dbReference type="EMBL" id="BROQ01000090">
    <property type="protein sequence ID" value="GKZ24631.1"/>
    <property type="molecule type" value="Genomic_DNA"/>
</dbReference>
<gene>
    <name evidence="8" type="ORF">AbraCBS73388_011619</name>
</gene>
<keyword evidence="5" id="KW-0274">FAD</keyword>
<dbReference type="EC" id="1.5.5.2" evidence="2 5"/>
<dbReference type="InterPro" id="IPR015659">
    <property type="entry name" value="Proline_oxidase"/>
</dbReference>
<feature type="domain" description="Proline dehydrogenase" evidence="7">
    <location>
        <begin position="66"/>
        <end position="393"/>
    </location>
</feature>
<dbReference type="PANTHER" id="PTHR13914:SF0">
    <property type="entry name" value="PROLINE DEHYDROGENASE 1, MITOCHONDRIAL"/>
    <property type="match status" value="1"/>
</dbReference>
<sequence length="412" mass="45426">MLLRSLLVATISSHPWLLTPALKVLQLLVHPKTSVLDVNKNRLLRGILKRTFYNHFCAGENQLEVQSTIRNIKNMGFKGVILTYAREIVVDATGSASKSATSVVGDRSFQEESSKDPGIEAWREGVLETVGMIGEGDILALKLTGAGAGAMKALGANQPLPDQMMDALQQICSRAMERKARIFIDAEQQSVQAGIDAVAVDLMRTYNRNGRAVVFNTYQAYLKGTPATVNSHLDLAVKEHFTLGIKLVRGAYINSEPRHLINDTKAETDNAYNSIAAGMIRHRYGHFGGDTIFPSTELFLATHNRESALMADRLVKEQRAHGLAAPPVQYGQLLGMADGVSCKLLQIGKDNSPESLGVAPEVFKCLSWGSLEDCLSYLLRRAVENRDAVGRTKEEYLGLRRETFRRLRRGFV</sequence>
<keyword evidence="5" id="KW-0285">Flavoprotein</keyword>
<evidence type="ECO:0000256" key="3">
    <source>
        <dbReference type="ARBA" id="ARBA00023002"/>
    </source>
</evidence>
<evidence type="ECO:0000259" key="7">
    <source>
        <dbReference type="Pfam" id="PF01619"/>
    </source>
</evidence>
<accession>A0A9W5YY35</accession>
<evidence type="ECO:0000256" key="5">
    <source>
        <dbReference type="RuleBase" id="RU364054"/>
    </source>
</evidence>
<dbReference type="GO" id="GO:0071949">
    <property type="term" value="F:FAD binding"/>
    <property type="evidence" value="ECO:0007669"/>
    <property type="project" value="TreeGrafter"/>
</dbReference>